<keyword evidence="2 5" id="KW-0227">DNA damage</keyword>
<protein>
    <recommendedName>
        <fullName evidence="5">Putative 3-methyladenine DNA glycosylase</fullName>
        <ecNumber evidence="5">3.2.2.-</ecNumber>
    </recommendedName>
</protein>
<dbReference type="GO" id="GO:0003677">
    <property type="term" value="F:DNA binding"/>
    <property type="evidence" value="ECO:0007669"/>
    <property type="project" value="InterPro"/>
</dbReference>
<evidence type="ECO:0000256" key="5">
    <source>
        <dbReference type="HAMAP-Rule" id="MF_00527"/>
    </source>
</evidence>
<organism evidence="7 8">
    <name type="scientific">Paenibacillus chitinolyticus</name>
    <dbReference type="NCBI Taxonomy" id="79263"/>
    <lineage>
        <taxon>Bacteria</taxon>
        <taxon>Bacillati</taxon>
        <taxon>Bacillota</taxon>
        <taxon>Bacilli</taxon>
        <taxon>Bacillales</taxon>
        <taxon>Paenibacillaceae</taxon>
        <taxon>Paenibacillus</taxon>
    </lineage>
</organism>
<dbReference type="GeneID" id="95374076"/>
<dbReference type="Proteomes" id="UP000288943">
    <property type="component" value="Chromosome"/>
</dbReference>
<keyword evidence="3 5" id="KW-0378">Hydrolase</keyword>
<proteinExistence type="inferred from homology"/>
<dbReference type="InterPro" id="IPR036995">
    <property type="entry name" value="MPG_sf"/>
</dbReference>
<dbReference type="EC" id="3.2.2.-" evidence="5"/>
<dbReference type="Proteomes" id="UP001527202">
    <property type="component" value="Unassembled WGS sequence"/>
</dbReference>
<dbReference type="Pfam" id="PF02245">
    <property type="entry name" value="Pur_DNA_glyco"/>
    <property type="match status" value="1"/>
</dbReference>
<dbReference type="NCBIfam" id="NF002003">
    <property type="entry name" value="PRK00802.1-3"/>
    <property type="match status" value="1"/>
</dbReference>
<accession>A0A410WRR4</accession>
<dbReference type="OrthoDB" id="9794313at2"/>
<evidence type="ECO:0000256" key="3">
    <source>
        <dbReference type="ARBA" id="ARBA00022801"/>
    </source>
</evidence>
<dbReference type="InterPro" id="IPR011034">
    <property type="entry name" value="Formyl_transferase-like_C_sf"/>
</dbReference>
<dbReference type="RefSeq" id="WP_042231931.1">
    <property type="nucleotide sequence ID" value="NZ_CP026520.1"/>
</dbReference>
<dbReference type="EMBL" id="JAMDMJ010000031">
    <property type="protein sequence ID" value="MCY9598452.1"/>
    <property type="molecule type" value="Genomic_DNA"/>
</dbReference>
<dbReference type="PANTHER" id="PTHR10429">
    <property type="entry name" value="DNA-3-METHYLADENINE GLYCOSYLASE"/>
    <property type="match status" value="1"/>
</dbReference>
<evidence type="ECO:0000256" key="4">
    <source>
        <dbReference type="ARBA" id="ARBA00023204"/>
    </source>
</evidence>
<evidence type="ECO:0000256" key="2">
    <source>
        <dbReference type="ARBA" id="ARBA00022763"/>
    </source>
</evidence>
<keyword evidence="4 5" id="KW-0234">DNA repair</keyword>
<dbReference type="KEGG" id="pchi:PC41400_04510"/>
<evidence type="ECO:0000313" key="6">
    <source>
        <dbReference type="EMBL" id="MCY9598452.1"/>
    </source>
</evidence>
<reference evidence="6 9" key="2">
    <citation type="submission" date="2022-05" db="EMBL/GenBank/DDBJ databases">
        <title>Genome Sequencing of Bee-Associated Microbes.</title>
        <authorList>
            <person name="Dunlap C."/>
        </authorList>
    </citation>
    <scope>NUCLEOTIDE SEQUENCE [LARGE SCALE GENOMIC DNA]</scope>
    <source>
        <strain evidence="6 9">NRRL B-23120</strain>
    </source>
</reference>
<evidence type="ECO:0000256" key="1">
    <source>
        <dbReference type="ARBA" id="ARBA00009232"/>
    </source>
</evidence>
<keyword evidence="9" id="KW-1185">Reference proteome</keyword>
<dbReference type="NCBIfam" id="TIGR00567">
    <property type="entry name" value="3mg"/>
    <property type="match status" value="1"/>
</dbReference>
<reference evidence="7 8" key="1">
    <citation type="submission" date="2018-01" db="EMBL/GenBank/DDBJ databases">
        <title>The whole genome sequencing and assembly of Paenibacillus chitinolyticus KCCM 41400 strain.</title>
        <authorList>
            <person name="Kim J.-Y."/>
            <person name="Park M.-K."/>
            <person name="Lee Y.-J."/>
            <person name="Yi H."/>
            <person name="Bahn Y.-S."/>
            <person name="Kim J.F."/>
            <person name="Lee D.-W."/>
        </authorList>
    </citation>
    <scope>NUCLEOTIDE SEQUENCE [LARGE SCALE GENOMIC DNA]</scope>
    <source>
        <strain evidence="7 8">KCCM 41400</strain>
    </source>
</reference>
<dbReference type="Gene3D" id="3.10.300.10">
    <property type="entry name" value="Methylpurine-DNA glycosylase (MPG)"/>
    <property type="match status" value="1"/>
</dbReference>
<dbReference type="CDD" id="cd00540">
    <property type="entry name" value="AAG"/>
    <property type="match status" value="1"/>
</dbReference>
<comment type="similarity">
    <text evidence="1 5">Belongs to the DNA glycosylase MPG family.</text>
</comment>
<dbReference type="EMBL" id="CP026520">
    <property type="protein sequence ID" value="QAV16987.1"/>
    <property type="molecule type" value="Genomic_DNA"/>
</dbReference>
<dbReference type="HAMAP" id="MF_00527">
    <property type="entry name" value="3MGH"/>
    <property type="match status" value="1"/>
</dbReference>
<dbReference type="PANTHER" id="PTHR10429:SF0">
    <property type="entry name" value="DNA-3-METHYLADENINE GLYCOSYLASE"/>
    <property type="match status" value="1"/>
</dbReference>
<dbReference type="GO" id="GO:0006284">
    <property type="term" value="P:base-excision repair"/>
    <property type="evidence" value="ECO:0007669"/>
    <property type="project" value="InterPro"/>
</dbReference>
<name>A0A410WRR4_9BACL</name>
<sequence length="183" mass="19725">MDASFLERDTVTVAKELLGCELVRQTEAGLIRVAITETEAYQGSDDPASHACRAVTPRNRLMFGEVGRLYVYLIYGMHLCINVVAHEPGGVGAVLLRAARPLEGLELIRDNRGGAPDRNLLNGPGKLAQGLGITRDLNGCDLLAEPPQGLALERGAPLAGPILVTRRIGITKAVDYPWRFVAE</sequence>
<keyword evidence="6" id="KW-0326">Glycosidase</keyword>
<evidence type="ECO:0000313" key="8">
    <source>
        <dbReference type="Proteomes" id="UP000288943"/>
    </source>
</evidence>
<dbReference type="AlphaFoldDB" id="A0A410WRR4"/>
<evidence type="ECO:0000313" key="7">
    <source>
        <dbReference type="EMBL" id="QAV16987.1"/>
    </source>
</evidence>
<evidence type="ECO:0000313" key="9">
    <source>
        <dbReference type="Proteomes" id="UP001527202"/>
    </source>
</evidence>
<dbReference type="SUPFAM" id="SSF50486">
    <property type="entry name" value="FMT C-terminal domain-like"/>
    <property type="match status" value="1"/>
</dbReference>
<dbReference type="InterPro" id="IPR003180">
    <property type="entry name" value="MPG"/>
</dbReference>
<dbReference type="GO" id="GO:0003905">
    <property type="term" value="F:alkylbase DNA N-glycosylase activity"/>
    <property type="evidence" value="ECO:0007669"/>
    <property type="project" value="InterPro"/>
</dbReference>
<gene>
    <name evidence="6" type="ORF">M5X16_22130</name>
    <name evidence="7" type="ORF">PC41400_04510</name>
</gene>
<dbReference type="FunFam" id="3.10.300.10:FF:000001">
    <property type="entry name" value="Putative 3-methyladenine DNA glycosylase"/>
    <property type="match status" value="1"/>
</dbReference>